<keyword evidence="5" id="KW-1185">Reference proteome</keyword>
<protein>
    <recommendedName>
        <fullName evidence="3">Abscisic acid G-protein coupled receptor-like domain-containing protein</fullName>
    </recommendedName>
</protein>
<dbReference type="PANTHER" id="PTHR15948:SF0">
    <property type="entry name" value="GOLGI PH REGULATOR A-RELATED"/>
    <property type="match status" value="1"/>
</dbReference>
<feature type="transmembrane region" description="Helical" evidence="1">
    <location>
        <begin position="123"/>
        <end position="147"/>
    </location>
</feature>
<gene>
    <name evidence="4" type="ORF">DAPK24_022570</name>
</gene>
<feature type="transmembrane region" description="Helical" evidence="1">
    <location>
        <begin position="387"/>
        <end position="409"/>
    </location>
</feature>
<proteinExistence type="predicted"/>
<dbReference type="InterPro" id="IPR025969">
    <property type="entry name" value="ABA_GPCR_dom"/>
</dbReference>
<organism evidence="4 5">
    <name type="scientific">Pichia kluyveri</name>
    <name type="common">Yeast</name>
    <dbReference type="NCBI Taxonomy" id="36015"/>
    <lineage>
        <taxon>Eukaryota</taxon>
        <taxon>Fungi</taxon>
        <taxon>Dikarya</taxon>
        <taxon>Ascomycota</taxon>
        <taxon>Saccharomycotina</taxon>
        <taxon>Pichiomycetes</taxon>
        <taxon>Pichiales</taxon>
        <taxon>Pichiaceae</taxon>
        <taxon>Pichia</taxon>
    </lineage>
</organism>
<feature type="transmembrane region" description="Helical" evidence="1">
    <location>
        <begin position="196"/>
        <end position="225"/>
    </location>
</feature>
<feature type="transmembrane region" description="Helical" evidence="1">
    <location>
        <begin position="86"/>
        <end position="111"/>
    </location>
</feature>
<sequence length="555" mass="65091">MQSLISTVFSVSLLLAFHISNYQLCCKFIRPILLPILFTTNKTRLTNSINNGLNELGEIYKIPNDSIRLMSLSNDDSINNSFNKNYYLNIIFDLLISFSLQLIELFLIDILKIGDFNIIHFDWYITLSVLIISLGYIIPSFLLYFWIFQINDINKNHSNGKYFFKFGLCLIIWSIIIYSAYIVTIREEINGNFMQISLYLLSLFGMGCLSILNSMGCVIGCYEIWKFYKGYEIIEINRKDIKLSKELKILSNLISNDTLIDDKIIWDKLLLIDSLIRDLNYNKFNNKNRIFKFIRFSTWLYCIYKVIYAIIKFIQLILITLISLTKLIDEKNITNNYNNDIYYDGSGDFLSITIAKVLFIIFNKNLNNLSYDELLKNNFESIDKISMIVNLILTILFFSFSFQNVLLTFKNLKLLGNKILILSDHEIIKKFINREEKSLDNNINILDNINKSIYEIICLFVCEITGLYVVSTGLLLNSSNMPIHVKKLIMNEEFWINEKLNINGKLLDVEFINNWFDKWFAIGSIWTFLILLIINYNEMFGDIFIFQNSIDEEFV</sequence>
<dbReference type="EMBL" id="BTGB01000002">
    <property type="protein sequence ID" value="GMM45682.1"/>
    <property type="molecule type" value="Genomic_DNA"/>
</dbReference>
<feature type="transmembrane region" description="Helical" evidence="1">
    <location>
        <begin position="519"/>
        <end position="536"/>
    </location>
</feature>
<dbReference type="AlphaFoldDB" id="A0AAV5R3W6"/>
<dbReference type="InterPro" id="IPR015672">
    <property type="entry name" value="GPHR/GTG"/>
</dbReference>
<feature type="domain" description="Abscisic acid G-protein coupled receptor-like" evidence="3">
    <location>
        <begin position="288"/>
        <end position="533"/>
    </location>
</feature>
<accession>A0AAV5R3W6</accession>
<name>A0AAV5R3W6_PICKL</name>
<feature type="signal peptide" evidence="2">
    <location>
        <begin position="1"/>
        <end position="16"/>
    </location>
</feature>
<dbReference type="Pfam" id="PF12430">
    <property type="entry name" value="ABA_GPCR"/>
    <property type="match status" value="1"/>
</dbReference>
<keyword evidence="1" id="KW-1133">Transmembrane helix</keyword>
<dbReference type="PANTHER" id="PTHR15948">
    <property type="entry name" value="G-PROTEIN COUPLED RECEPTOR 89-RELATED"/>
    <property type="match status" value="1"/>
</dbReference>
<feature type="chain" id="PRO_5043405827" description="Abscisic acid G-protein coupled receptor-like domain-containing protein" evidence="2">
    <location>
        <begin position="17"/>
        <end position="555"/>
    </location>
</feature>
<feature type="transmembrane region" description="Helical" evidence="1">
    <location>
        <begin position="306"/>
        <end position="328"/>
    </location>
</feature>
<keyword evidence="2" id="KW-0732">Signal</keyword>
<evidence type="ECO:0000256" key="2">
    <source>
        <dbReference type="SAM" id="SignalP"/>
    </source>
</evidence>
<comment type="caution">
    <text evidence="4">The sequence shown here is derived from an EMBL/GenBank/DDBJ whole genome shotgun (WGS) entry which is preliminary data.</text>
</comment>
<dbReference type="Proteomes" id="UP001378960">
    <property type="component" value="Unassembled WGS sequence"/>
</dbReference>
<evidence type="ECO:0000256" key="1">
    <source>
        <dbReference type="SAM" id="Phobius"/>
    </source>
</evidence>
<evidence type="ECO:0000259" key="3">
    <source>
        <dbReference type="Pfam" id="PF12430"/>
    </source>
</evidence>
<keyword evidence="1" id="KW-0472">Membrane</keyword>
<keyword evidence="1" id="KW-0812">Transmembrane</keyword>
<feature type="transmembrane region" description="Helical" evidence="1">
    <location>
        <begin position="453"/>
        <end position="476"/>
    </location>
</feature>
<feature type="transmembrane region" description="Helical" evidence="1">
    <location>
        <begin position="162"/>
        <end position="184"/>
    </location>
</feature>
<reference evidence="4 5" key="1">
    <citation type="journal article" date="2023" name="Elife">
        <title>Identification of key yeast species and microbe-microbe interactions impacting larval growth of Drosophila in the wild.</title>
        <authorList>
            <person name="Mure A."/>
            <person name="Sugiura Y."/>
            <person name="Maeda R."/>
            <person name="Honda K."/>
            <person name="Sakurai N."/>
            <person name="Takahashi Y."/>
            <person name="Watada M."/>
            <person name="Katoh T."/>
            <person name="Gotoh A."/>
            <person name="Gotoh Y."/>
            <person name="Taniguchi I."/>
            <person name="Nakamura K."/>
            <person name="Hayashi T."/>
            <person name="Katayama T."/>
            <person name="Uemura T."/>
            <person name="Hattori Y."/>
        </authorList>
    </citation>
    <scope>NUCLEOTIDE SEQUENCE [LARGE SCALE GENOMIC DNA]</scope>
    <source>
        <strain evidence="4 5">PK-24</strain>
    </source>
</reference>
<evidence type="ECO:0000313" key="5">
    <source>
        <dbReference type="Proteomes" id="UP001378960"/>
    </source>
</evidence>
<evidence type="ECO:0000313" key="4">
    <source>
        <dbReference type="EMBL" id="GMM45682.1"/>
    </source>
</evidence>